<keyword evidence="5" id="KW-1185">Reference proteome</keyword>
<dbReference type="Proteomes" id="UP000295604">
    <property type="component" value="Unassembled WGS sequence"/>
</dbReference>
<name>A0A4R8TI53_9PEZI</name>
<dbReference type="AlphaFoldDB" id="A0A4R8TI53"/>
<dbReference type="GO" id="GO:0016491">
    <property type="term" value="F:oxidoreductase activity"/>
    <property type="evidence" value="ECO:0007669"/>
    <property type="project" value="UniProtKB-KW"/>
</dbReference>
<keyword evidence="3" id="KW-0560">Oxidoreductase</keyword>
<evidence type="ECO:0000313" key="4">
    <source>
        <dbReference type="EMBL" id="TEA18086.1"/>
    </source>
</evidence>
<dbReference type="PANTHER" id="PTHR43618:SF18">
    <property type="entry name" value="SHORT CHAIN DEHYDROGENASE_REDUCTASE FAMILY (AFU_ORTHOLOGUE AFUA_5G12480)"/>
    <property type="match status" value="1"/>
</dbReference>
<sequence>MDTSNLFRVDGMVAVITGGGTGIGLTMAKALASNGAAKVYILGRRQEILDDAAKAHEALVPLRCDVTSKDDLQSAVDTITKEVGYVNLLVANSGIIGPSVRFNPAFDISELRKATFTDFTMESMNEVLDVNITGAFFTMTAFLELLDAGNKHALKGGFGKPAKEGSDVQSIQSQVIFTSSISAFSRAWPSTPPYMTSKVAVMHLAKFASTNLARFGIRVNGIAPGLFPSELASVLIGDRDPGKETSDDPKFIPARKFGGDEEMAGAILYLCGLSGSYTNGSILVMDGGRLSVMTASY</sequence>
<proteinExistence type="inferred from homology"/>
<accession>A0A4R8TI53</accession>
<reference evidence="4 5" key="1">
    <citation type="submission" date="2018-11" db="EMBL/GenBank/DDBJ databases">
        <title>Genome sequence and assembly of Colletotrichum sidae.</title>
        <authorList>
            <person name="Gan P."/>
            <person name="Shirasu K."/>
        </authorList>
    </citation>
    <scope>NUCLEOTIDE SEQUENCE [LARGE SCALE GENOMIC DNA]</scope>
    <source>
        <strain evidence="4 5">CBS 518.97</strain>
    </source>
</reference>
<evidence type="ECO:0000256" key="2">
    <source>
        <dbReference type="ARBA" id="ARBA00022857"/>
    </source>
</evidence>
<organism evidence="4 5">
    <name type="scientific">Colletotrichum sidae</name>
    <dbReference type="NCBI Taxonomy" id="1347389"/>
    <lineage>
        <taxon>Eukaryota</taxon>
        <taxon>Fungi</taxon>
        <taxon>Dikarya</taxon>
        <taxon>Ascomycota</taxon>
        <taxon>Pezizomycotina</taxon>
        <taxon>Sordariomycetes</taxon>
        <taxon>Hypocreomycetidae</taxon>
        <taxon>Glomerellales</taxon>
        <taxon>Glomerellaceae</taxon>
        <taxon>Colletotrichum</taxon>
        <taxon>Colletotrichum orbiculare species complex</taxon>
    </lineage>
</organism>
<evidence type="ECO:0000313" key="5">
    <source>
        <dbReference type="Proteomes" id="UP000295604"/>
    </source>
</evidence>
<comment type="similarity">
    <text evidence="1">Belongs to the short-chain dehydrogenases/reductases (SDR) family.</text>
</comment>
<dbReference type="Pfam" id="PF00106">
    <property type="entry name" value="adh_short"/>
    <property type="match status" value="1"/>
</dbReference>
<evidence type="ECO:0000256" key="3">
    <source>
        <dbReference type="ARBA" id="ARBA00023002"/>
    </source>
</evidence>
<dbReference type="InterPro" id="IPR036291">
    <property type="entry name" value="NAD(P)-bd_dom_sf"/>
</dbReference>
<comment type="caution">
    <text evidence="4">The sequence shown here is derived from an EMBL/GenBank/DDBJ whole genome shotgun (WGS) entry which is preliminary data.</text>
</comment>
<dbReference type="InterPro" id="IPR052178">
    <property type="entry name" value="Sec_Metab_Biosynth_SDR"/>
</dbReference>
<dbReference type="CDD" id="cd05233">
    <property type="entry name" value="SDR_c"/>
    <property type="match status" value="1"/>
</dbReference>
<dbReference type="Pfam" id="PF13561">
    <property type="entry name" value="adh_short_C2"/>
    <property type="match status" value="1"/>
</dbReference>
<dbReference type="PANTHER" id="PTHR43618">
    <property type="entry name" value="7-ALPHA-HYDROXYSTEROID DEHYDROGENASE"/>
    <property type="match status" value="1"/>
</dbReference>
<dbReference type="EMBL" id="QAPF01000072">
    <property type="protein sequence ID" value="TEA18086.1"/>
    <property type="molecule type" value="Genomic_DNA"/>
</dbReference>
<gene>
    <name evidence="4" type="primary">SAT3-0</name>
    <name evidence="4" type="ORF">C8034_v011382</name>
</gene>
<protein>
    <submittedName>
        <fullName evidence="4">Short-chain dehydrogenase/reductase SAT3</fullName>
    </submittedName>
</protein>
<dbReference type="SUPFAM" id="SSF51735">
    <property type="entry name" value="NAD(P)-binding Rossmann-fold domains"/>
    <property type="match status" value="1"/>
</dbReference>
<evidence type="ECO:0000256" key="1">
    <source>
        <dbReference type="ARBA" id="ARBA00006484"/>
    </source>
</evidence>
<keyword evidence="2" id="KW-0521">NADP</keyword>
<dbReference type="InterPro" id="IPR002347">
    <property type="entry name" value="SDR_fam"/>
</dbReference>
<dbReference type="Gene3D" id="3.40.50.720">
    <property type="entry name" value="NAD(P)-binding Rossmann-like Domain"/>
    <property type="match status" value="1"/>
</dbReference>
<dbReference type="PRINTS" id="PR00081">
    <property type="entry name" value="GDHRDH"/>
</dbReference>